<dbReference type="Proteomes" id="UP000831796">
    <property type="component" value="Chromosome"/>
</dbReference>
<dbReference type="KEGG" id="hcu:MUN79_21375"/>
<proteinExistence type="predicted"/>
<protein>
    <submittedName>
        <fullName evidence="1">Uncharacterized protein</fullName>
    </submittedName>
</protein>
<name>A0A8T9Q843_9BACT</name>
<evidence type="ECO:0000313" key="1">
    <source>
        <dbReference type="EMBL" id="UOQ71183.1"/>
    </source>
</evidence>
<evidence type="ECO:0000313" key="2">
    <source>
        <dbReference type="Proteomes" id="UP000831796"/>
    </source>
</evidence>
<dbReference type="RefSeq" id="WP_244674592.1">
    <property type="nucleotide sequence ID" value="NZ_CP095046.1"/>
</dbReference>
<keyword evidence="2" id="KW-1185">Reference proteome</keyword>
<organism evidence="1 2">
    <name type="scientific">Hymenobacter cellulosilyticus</name>
    <dbReference type="NCBI Taxonomy" id="2932248"/>
    <lineage>
        <taxon>Bacteria</taxon>
        <taxon>Pseudomonadati</taxon>
        <taxon>Bacteroidota</taxon>
        <taxon>Cytophagia</taxon>
        <taxon>Cytophagales</taxon>
        <taxon>Hymenobacteraceae</taxon>
        <taxon>Hymenobacter</taxon>
    </lineage>
</organism>
<accession>A0A8T9Q843</accession>
<sequence>MLTHPRDIGVGWLRRSRYRAIQLVKMEYEGQKLLWLTTSPGQSDMMQLVAEALQTLGGVEVGG</sequence>
<reference evidence="1" key="1">
    <citation type="submission" date="2022-04" db="EMBL/GenBank/DDBJ databases">
        <title>Hymenobacter sp. isolated from the air.</title>
        <authorList>
            <person name="Won M."/>
            <person name="Lee C.-M."/>
            <person name="Woen H.-Y."/>
            <person name="Kwon S.-W."/>
        </authorList>
    </citation>
    <scope>NUCLEOTIDE SEQUENCE</scope>
    <source>
        <strain evidence="1">5116S-3</strain>
    </source>
</reference>
<gene>
    <name evidence="1" type="ORF">MUN79_21375</name>
</gene>
<dbReference type="AlphaFoldDB" id="A0A8T9Q843"/>
<dbReference type="EMBL" id="CP095046">
    <property type="protein sequence ID" value="UOQ71183.1"/>
    <property type="molecule type" value="Genomic_DNA"/>
</dbReference>